<dbReference type="EMBL" id="JAWDGP010005150">
    <property type="protein sequence ID" value="KAK3759220.1"/>
    <property type="molecule type" value="Genomic_DNA"/>
</dbReference>
<protein>
    <recommendedName>
        <fullName evidence="2">BZIP domain-containing protein</fullName>
    </recommendedName>
</protein>
<keyword evidence="4" id="KW-1185">Reference proteome</keyword>
<dbReference type="GO" id="GO:0000977">
    <property type="term" value="F:RNA polymerase II transcription regulatory region sequence-specific DNA binding"/>
    <property type="evidence" value="ECO:0007669"/>
    <property type="project" value="TreeGrafter"/>
</dbReference>
<dbReference type="GO" id="GO:0006986">
    <property type="term" value="P:response to unfolded protein"/>
    <property type="evidence" value="ECO:0007669"/>
    <property type="project" value="InterPro"/>
</dbReference>
<evidence type="ECO:0000313" key="3">
    <source>
        <dbReference type="EMBL" id="KAK3759220.1"/>
    </source>
</evidence>
<feature type="domain" description="BZIP" evidence="2">
    <location>
        <begin position="691"/>
        <end position="705"/>
    </location>
</feature>
<dbReference type="Proteomes" id="UP001283361">
    <property type="component" value="Unassembled WGS sequence"/>
</dbReference>
<evidence type="ECO:0000256" key="1">
    <source>
        <dbReference type="SAM" id="MobiDB-lite"/>
    </source>
</evidence>
<dbReference type="GO" id="GO:0000981">
    <property type="term" value="F:DNA-binding transcription factor activity, RNA polymerase II-specific"/>
    <property type="evidence" value="ECO:0007669"/>
    <property type="project" value="TreeGrafter"/>
</dbReference>
<feature type="compositionally biased region" description="Acidic residues" evidence="1">
    <location>
        <begin position="542"/>
        <end position="553"/>
    </location>
</feature>
<dbReference type="PROSITE" id="PS00036">
    <property type="entry name" value="BZIP_BASIC"/>
    <property type="match status" value="1"/>
</dbReference>
<sequence>MREERKFQSVSKDVMNMEISRLLSCHSATSPHASCTPACTVRMHRLFTGSGARILFTQYGECKLGIKVQGGLLDHGDMTRGKHLGEARPYSLQKNSSDYEWDNCLNGRVTICVFLDYISLRRFSDKGPVSYQTQNRLNSKEKPKSAGLLVGEKSTSVFFPPKPVASTATFKCPESRVTKMDMFVPSPGMSSAQYAISPYSSIYDQDKPELSILCDTSIPLPNPNMDAVSAEDFANLDDSFENSDLKNILKAIANEASSGDCVGHNPTLAQLNMDTFTMGDILKFDQDASKLSESSFDIFNSDVSNSPNQRPLSQVQTMSTFDAPVAVSGQEPHFKSLSDAYEPLNNVGSNYMKSIHTMKNVYFPPRQNNPPVVGVVAPVPQPVTMQTSFTHDCIKQEEPRTIKSSTQPSYLLQELLCKNSSSTTKLEPGNDGATDVAQQNFSAVSYSGGDMPAQIVPTSDLGKRDSSGNVRSQVWATSSMVKEESTEDRWEDIEKLLVESSQEPPHKKRRHDSGSSDHISNDDDDYEDDDDGGSSYGGNNGDDSDDDMSDIDADISSMRPGEQESLIPTVTAVTGGKKQQKPIQYFWQYNVQAKGPKGTRLKLAVESPADPHILNDFEDPVFDECNTSIAGIRHGGKARKGDGNEITPNPRKLYLIGHQLNKLNKQINACCQQISGTGPNVVSAAQRSASRKEKNKLASRACRLKKKAQHEANKIRLHGLALEHRHLNSVSSNVWAQLKEKVKASLGAQSQTAQPQSTLMNMCGPQIDQALEESNMRVSGRSIDYVNSIILKVEAGDPEGGLNISRKRGQKS</sequence>
<feature type="compositionally biased region" description="Basic and acidic residues" evidence="1">
    <location>
        <begin position="481"/>
        <end position="497"/>
    </location>
</feature>
<proteinExistence type="predicted"/>
<comment type="caution">
    <text evidence="3">The sequence shown here is derived from an EMBL/GenBank/DDBJ whole genome shotgun (WGS) entry which is preliminary data.</text>
</comment>
<dbReference type="AlphaFoldDB" id="A0AAE0YYF4"/>
<dbReference type="CDD" id="cd14809">
    <property type="entry name" value="bZIP_AUREO-like"/>
    <property type="match status" value="1"/>
</dbReference>
<dbReference type="PANTHER" id="PTHR21552:SF2">
    <property type="entry name" value="CREB3 REGULATORY FACTOR"/>
    <property type="match status" value="1"/>
</dbReference>
<dbReference type="GO" id="GO:0005634">
    <property type="term" value="C:nucleus"/>
    <property type="evidence" value="ECO:0007669"/>
    <property type="project" value="TreeGrafter"/>
</dbReference>
<dbReference type="InterPro" id="IPR004827">
    <property type="entry name" value="bZIP"/>
</dbReference>
<feature type="compositionally biased region" description="Polar residues" evidence="1">
    <location>
        <begin position="467"/>
        <end position="480"/>
    </location>
</feature>
<gene>
    <name evidence="3" type="ORF">RRG08_054940</name>
</gene>
<accession>A0AAE0YYF4</accession>
<dbReference type="PANTHER" id="PTHR21552">
    <property type="entry name" value="ADULT RETINA PROTEIN"/>
    <property type="match status" value="1"/>
</dbReference>
<organism evidence="3 4">
    <name type="scientific">Elysia crispata</name>
    <name type="common">lettuce slug</name>
    <dbReference type="NCBI Taxonomy" id="231223"/>
    <lineage>
        <taxon>Eukaryota</taxon>
        <taxon>Metazoa</taxon>
        <taxon>Spiralia</taxon>
        <taxon>Lophotrochozoa</taxon>
        <taxon>Mollusca</taxon>
        <taxon>Gastropoda</taxon>
        <taxon>Heterobranchia</taxon>
        <taxon>Euthyneura</taxon>
        <taxon>Panpulmonata</taxon>
        <taxon>Sacoglossa</taxon>
        <taxon>Placobranchoidea</taxon>
        <taxon>Plakobranchidae</taxon>
        <taxon>Elysia</taxon>
    </lineage>
</organism>
<reference evidence="3" key="1">
    <citation type="journal article" date="2023" name="G3 (Bethesda)">
        <title>A reference genome for the long-term kleptoplast-retaining sea slug Elysia crispata morphotype clarki.</title>
        <authorList>
            <person name="Eastman K.E."/>
            <person name="Pendleton A.L."/>
            <person name="Shaikh M.A."/>
            <person name="Suttiyut T."/>
            <person name="Ogas R."/>
            <person name="Tomko P."/>
            <person name="Gavelis G."/>
            <person name="Widhalm J.R."/>
            <person name="Wisecaver J.H."/>
        </authorList>
    </citation>
    <scope>NUCLEOTIDE SEQUENCE</scope>
    <source>
        <strain evidence="3">ECLA1</strain>
    </source>
</reference>
<evidence type="ECO:0000259" key="2">
    <source>
        <dbReference type="PROSITE" id="PS00036"/>
    </source>
</evidence>
<dbReference type="InterPro" id="IPR039165">
    <property type="entry name" value="CREBRF"/>
</dbReference>
<feature type="compositionally biased region" description="Acidic residues" evidence="1">
    <location>
        <begin position="522"/>
        <end position="532"/>
    </location>
</feature>
<name>A0AAE0YYF4_9GAST</name>
<feature type="region of interest" description="Disordered" evidence="1">
    <location>
        <begin position="451"/>
        <end position="568"/>
    </location>
</feature>
<evidence type="ECO:0000313" key="4">
    <source>
        <dbReference type="Proteomes" id="UP001283361"/>
    </source>
</evidence>
<feature type="compositionally biased region" description="Basic and acidic residues" evidence="1">
    <location>
        <begin position="512"/>
        <end position="521"/>
    </location>
</feature>